<dbReference type="InterPro" id="IPR018060">
    <property type="entry name" value="HTH_AraC"/>
</dbReference>
<evidence type="ECO:0000313" key="5">
    <source>
        <dbReference type="EMBL" id="GIE00569.1"/>
    </source>
</evidence>
<sequence length="272" mass="27763">MIHSVPVRAGAAGCETVQRAAAPALRGHVLGYGGFRSADGRAIAHRLLPISVAALIVDFAGGRAVVTGPRAATTTDGPTTWGHGVTVGLTPAGVHALLGVPMRELVGATLTLDDLPGAHAAELPERLAQAPDRSSRFRLLDELLAARLGSGRAGGDGTATGGAGVAGAAWRRLQQSGGRLRIGELAAELGVGRRGLERDFRGSFGLSPGAVGRIARFQRALRLIGDGVGLAEVAAAGGYADQPHLTRETRAMAGVTPGELRAIVQDRPRSAV</sequence>
<gene>
    <name evidence="5" type="ORF">Adu01nite_19190</name>
</gene>
<dbReference type="PANTHER" id="PTHR46796:SF15">
    <property type="entry name" value="BLL1074 PROTEIN"/>
    <property type="match status" value="1"/>
</dbReference>
<evidence type="ECO:0000256" key="3">
    <source>
        <dbReference type="ARBA" id="ARBA00023163"/>
    </source>
</evidence>
<dbReference type="Pfam" id="PF12833">
    <property type="entry name" value="HTH_18"/>
    <property type="match status" value="1"/>
</dbReference>
<dbReference type="EMBL" id="BOML01000018">
    <property type="protein sequence ID" value="GIE00569.1"/>
    <property type="molecule type" value="Genomic_DNA"/>
</dbReference>
<dbReference type="PROSITE" id="PS01124">
    <property type="entry name" value="HTH_ARAC_FAMILY_2"/>
    <property type="match status" value="1"/>
</dbReference>
<evidence type="ECO:0000256" key="2">
    <source>
        <dbReference type="ARBA" id="ARBA00023125"/>
    </source>
</evidence>
<proteinExistence type="predicted"/>
<evidence type="ECO:0000256" key="1">
    <source>
        <dbReference type="ARBA" id="ARBA00023015"/>
    </source>
</evidence>
<dbReference type="Gene3D" id="1.10.10.60">
    <property type="entry name" value="Homeodomain-like"/>
    <property type="match status" value="1"/>
</dbReference>
<protein>
    <recommendedName>
        <fullName evidence="4">HTH araC/xylS-type domain-containing protein</fullName>
    </recommendedName>
</protein>
<accession>A0ABQ3YT49</accession>
<keyword evidence="2" id="KW-0238">DNA-binding</keyword>
<name>A0ABQ3YT49_9ACTN</name>
<dbReference type="InterPro" id="IPR009057">
    <property type="entry name" value="Homeodomain-like_sf"/>
</dbReference>
<dbReference type="InterPro" id="IPR050204">
    <property type="entry name" value="AraC_XylS_family_regulators"/>
</dbReference>
<keyword evidence="1" id="KW-0805">Transcription regulation</keyword>
<evidence type="ECO:0000259" key="4">
    <source>
        <dbReference type="PROSITE" id="PS01124"/>
    </source>
</evidence>
<evidence type="ECO:0000313" key="6">
    <source>
        <dbReference type="Proteomes" id="UP000637628"/>
    </source>
</evidence>
<keyword evidence="6" id="KW-1185">Reference proteome</keyword>
<dbReference type="SMART" id="SM00342">
    <property type="entry name" value="HTH_ARAC"/>
    <property type="match status" value="1"/>
</dbReference>
<keyword evidence="3" id="KW-0804">Transcription</keyword>
<reference evidence="5 6" key="1">
    <citation type="submission" date="2021-01" db="EMBL/GenBank/DDBJ databases">
        <title>Whole genome shotgun sequence of Actinoplanes durhamensis NBRC 14914.</title>
        <authorList>
            <person name="Komaki H."/>
            <person name="Tamura T."/>
        </authorList>
    </citation>
    <scope>NUCLEOTIDE SEQUENCE [LARGE SCALE GENOMIC DNA]</scope>
    <source>
        <strain evidence="5 6">NBRC 14914</strain>
    </source>
</reference>
<dbReference type="PANTHER" id="PTHR46796">
    <property type="entry name" value="HTH-TYPE TRANSCRIPTIONAL ACTIVATOR RHAS-RELATED"/>
    <property type="match status" value="1"/>
</dbReference>
<dbReference type="Proteomes" id="UP000637628">
    <property type="component" value="Unassembled WGS sequence"/>
</dbReference>
<feature type="domain" description="HTH araC/xylS-type" evidence="4">
    <location>
        <begin position="163"/>
        <end position="263"/>
    </location>
</feature>
<comment type="caution">
    <text evidence="5">The sequence shown here is derived from an EMBL/GenBank/DDBJ whole genome shotgun (WGS) entry which is preliminary data.</text>
</comment>
<organism evidence="5 6">
    <name type="scientific">Paractinoplanes durhamensis</name>
    <dbReference type="NCBI Taxonomy" id="113563"/>
    <lineage>
        <taxon>Bacteria</taxon>
        <taxon>Bacillati</taxon>
        <taxon>Actinomycetota</taxon>
        <taxon>Actinomycetes</taxon>
        <taxon>Micromonosporales</taxon>
        <taxon>Micromonosporaceae</taxon>
        <taxon>Paractinoplanes</taxon>
    </lineage>
</organism>
<dbReference type="SUPFAM" id="SSF46689">
    <property type="entry name" value="Homeodomain-like"/>
    <property type="match status" value="1"/>
</dbReference>
<dbReference type="RefSeq" id="WP_203726208.1">
    <property type="nucleotide sequence ID" value="NZ_BAAATX010000031.1"/>
</dbReference>